<dbReference type="AlphaFoldDB" id="A0A6A4LEN5"/>
<dbReference type="EC" id="1.1.1.22" evidence="2"/>
<dbReference type="Gene3D" id="3.40.50.720">
    <property type="entry name" value="NAD(P)-binding Rossmann-like Domain"/>
    <property type="match status" value="1"/>
</dbReference>
<dbReference type="Pfam" id="PF03720">
    <property type="entry name" value="UDPG_MGDP_dh_C"/>
    <property type="match status" value="1"/>
</dbReference>
<dbReference type="InterPro" id="IPR036220">
    <property type="entry name" value="UDP-Glc/GDP-Man_DH_C_sf"/>
</dbReference>
<evidence type="ECO:0000256" key="2">
    <source>
        <dbReference type="ARBA" id="ARBA00012954"/>
    </source>
</evidence>
<feature type="domain" description="UDP-glucose/GDP-mannose dehydrogenase C-terminal" evidence="4">
    <location>
        <begin position="292"/>
        <end position="379"/>
    </location>
</feature>
<comment type="caution">
    <text evidence="5">The sequence shown here is derived from an EMBL/GenBank/DDBJ whole genome shotgun (WGS) entry which is preliminary data.</text>
</comment>
<evidence type="ECO:0000313" key="6">
    <source>
        <dbReference type="Proteomes" id="UP000428333"/>
    </source>
</evidence>
<dbReference type="SUPFAM" id="SSF52413">
    <property type="entry name" value="UDP-glucose/GDP-mannose dehydrogenase C-terminal domain"/>
    <property type="match status" value="1"/>
</dbReference>
<dbReference type="PANTHER" id="PTHR11374:SF3">
    <property type="entry name" value="UDP-GLUCOSE 6-DEHYDROGENASE"/>
    <property type="match status" value="1"/>
</dbReference>
<keyword evidence="6" id="KW-1185">Reference proteome</keyword>
<dbReference type="OrthoDB" id="1705857at2759"/>
<gene>
    <name evidence="5" type="ORF">C3L33_13569</name>
</gene>
<comment type="catalytic activity">
    <reaction evidence="3">
        <text>UDP-alpha-D-glucose + 2 NAD(+) + H2O = UDP-alpha-D-glucuronate + 2 NADH + 3 H(+)</text>
        <dbReference type="Rhea" id="RHEA:23596"/>
        <dbReference type="ChEBI" id="CHEBI:15377"/>
        <dbReference type="ChEBI" id="CHEBI:15378"/>
        <dbReference type="ChEBI" id="CHEBI:57540"/>
        <dbReference type="ChEBI" id="CHEBI:57945"/>
        <dbReference type="ChEBI" id="CHEBI:58052"/>
        <dbReference type="ChEBI" id="CHEBI:58885"/>
        <dbReference type="EC" id="1.1.1.22"/>
    </reaction>
</comment>
<dbReference type="InterPro" id="IPR008927">
    <property type="entry name" value="6-PGluconate_DH-like_C_sf"/>
</dbReference>
<evidence type="ECO:0000313" key="5">
    <source>
        <dbReference type="EMBL" id="KAE9454531.1"/>
    </source>
</evidence>
<dbReference type="SUPFAM" id="SSF48179">
    <property type="entry name" value="6-phosphogluconate dehydrogenase C-terminal domain-like"/>
    <property type="match status" value="1"/>
</dbReference>
<dbReference type="GO" id="GO:0005634">
    <property type="term" value="C:nucleus"/>
    <property type="evidence" value="ECO:0007669"/>
    <property type="project" value="TreeGrafter"/>
</dbReference>
<feature type="non-terminal residue" evidence="5">
    <location>
        <position position="1"/>
    </location>
</feature>
<dbReference type="SMART" id="SM00984">
    <property type="entry name" value="UDPG_MGDP_dh_C"/>
    <property type="match status" value="1"/>
</dbReference>
<dbReference type="PANTHER" id="PTHR11374">
    <property type="entry name" value="UDP-GLUCOSE DEHYDROGENASE/UDP-MANNAC DEHYDROGENASE"/>
    <property type="match status" value="1"/>
</dbReference>
<dbReference type="InterPro" id="IPR028356">
    <property type="entry name" value="UDPglc_DH_euk"/>
</dbReference>
<evidence type="ECO:0000256" key="1">
    <source>
        <dbReference type="ARBA" id="ARBA00004701"/>
    </source>
</evidence>
<dbReference type="GO" id="GO:0051287">
    <property type="term" value="F:NAD binding"/>
    <property type="evidence" value="ECO:0007669"/>
    <property type="project" value="InterPro"/>
</dbReference>
<dbReference type="Pfam" id="PF00984">
    <property type="entry name" value="UDPG_MGDP_dh"/>
    <property type="match status" value="1"/>
</dbReference>
<proteinExistence type="predicted"/>
<organism evidence="5 6">
    <name type="scientific">Rhododendron williamsianum</name>
    <dbReference type="NCBI Taxonomy" id="262921"/>
    <lineage>
        <taxon>Eukaryota</taxon>
        <taxon>Viridiplantae</taxon>
        <taxon>Streptophyta</taxon>
        <taxon>Embryophyta</taxon>
        <taxon>Tracheophyta</taxon>
        <taxon>Spermatophyta</taxon>
        <taxon>Magnoliopsida</taxon>
        <taxon>eudicotyledons</taxon>
        <taxon>Gunneridae</taxon>
        <taxon>Pentapetalae</taxon>
        <taxon>asterids</taxon>
        <taxon>Ericales</taxon>
        <taxon>Ericaceae</taxon>
        <taxon>Ericoideae</taxon>
        <taxon>Rhodoreae</taxon>
        <taxon>Rhododendron</taxon>
    </lineage>
</organism>
<evidence type="ECO:0000256" key="3">
    <source>
        <dbReference type="ARBA" id="ARBA00047473"/>
    </source>
</evidence>
<evidence type="ECO:0000259" key="4">
    <source>
        <dbReference type="SMART" id="SM00984"/>
    </source>
</evidence>
<name>A0A6A4LEN5_9ERIC</name>
<dbReference type="EMBL" id="QEFC01002110">
    <property type="protein sequence ID" value="KAE9454531.1"/>
    <property type="molecule type" value="Genomic_DNA"/>
</dbReference>
<sequence>MSSLENRGREMVFSVGLSPERRKMTHQLSIYPLLDAEVINSWMAGQNLYLEEPQFAMMLAQAGNLHYEINPAHVIHRVNVIILALELEEAKPSRSPKGDIELADWDLSLRRLNRAAHNPAMYSQGTAMNDLLNPTMEHISRRSPNANPTLAIALHEQVQDIGIPSAPTQVNNNSLSMELGLRARNVLFAMKVSFVNTVSSLAIKYNYPTNEVLQIAGLDPRILNFHLTLGIGFGGPNFKRDLDYLSYLAKQQGCQPQAQFFNQINVLNSTRMVEVATWIKEGMVAIRGRVIVVLGVSYKNGTGDIKESQAIEICKLLLKQGAILRLFDPNAQKGAVRLALGARMGNQINWFQNFNEAVCNLYIIWGIHRQNNCMGMLTNRCVEIF</sequence>
<dbReference type="GO" id="GO:0006024">
    <property type="term" value="P:glycosaminoglycan biosynthetic process"/>
    <property type="evidence" value="ECO:0007669"/>
    <property type="project" value="TreeGrafter"/>
</dbReference>
<dbReference type="Proteomes" id="UP000428333">
    <property type="component" value="Linkage Group LG08"/>
</dbReference>
<reference evidence="5 6" key="1">
    <citation type="journal article" date="2019" name="Genome Biol. Evol.">
        <title>The Rhododendron genome and chromosomal organization provide insight into shared whole-genome duplications across the heath family (Ericaceae).</title>
        <authorList>
            <person name="Soza V.L."/>
            <person name="Lindsley D."/>
            <person name="Waalkes A."/>
            <person name="Ramage E."/>
            <person name="Patwardhan R.P."/>
            <person name="Burton J.N."/>
            <person name="Adey A."/>
            <person name="Kumar A."/>
            <person name="Qiu R."/>
            <person name="Shendure J."/>
            <person name="Hall B."/>
        </authorList>
    </citation>
    <scope>NUCLEOTIDE SEQUENCE [LARGE SCALE GENOMIC DNA]</scope>
    <source>
        <strain evidence="5">RSF 1966-606</strain>
    </source>
</reference>
<comment type="pathway">
    <text evidence="1">Nucleotide-sugar biosynthesis; UDP-alpha-D-glucuronate biosynthesis; UDP-alpha-D-glucuronate from UDP-alpha-D-glucose: step 1/1.</text>
</comment>
<dbReference type="InterPro" id="IPR014026">
    <property type="entry name" value="UDP-Glc/GDP-Man_DH_dimer"/>
</dbReference>
<dbReference type="GO" id="GO:0003979">
    <property type="term" value="F:UDP-glucose 6-dehydrogenase activity"/>
    <property type="evidence" value="ECO:0007669"/>
    <property type="project" value="UniProtKB-EC"/>
</dbReference>
<protein>
    <recommendedName>
        <fullName evidence="2">UDP-glucose 6-dehydrogenase</fullName>
        <ecNumber evidence="2">1.1.1.22</ecNumber>
    </recommendedName>
</protein>
<accession>A0A6A4LEN5</accession>
<dbReference type="InterPro" id="IPR014027">
    <property type="entry name" value="UDP-Glc/GDP-Man_DH_C"/>
</dbReference>